<accession>A0A146FR16</accession>
<dbReference type="EMBL" id="BCWF01000024">
    <property type="protein sequence ID" value="GAT27937.1"/>
    <property type="molecule type" value="Genomic_DNA"/>
</dbReference>
<proteinExistence type="predicted"/>
<organism evidence="1 2">
    <name type="scientific">Aspergillus kawachii</name>
    <name type="common">White koji mold</name>
    <name type="synonym">Aspergillus awamori var. kawachi</name>
    <dbReference type="NCBI Taxonomy" id="1069201"/>
    <lineage>
        <taxon>Eukaryota</taxon>
        <taxon>Fungi</taxon>
        <taxon>Dikarya</taxon>
        <taxon>Ascomycota</taxon>
        <taxon>Pezizomycotina</taxon>
        <taxon>Eurotiomycetes</taxon>
        <taxon>Eurotiomycetidae</taxon>
        <taxon>Eurotiales</taxon>
        <taxon>Aspergillaceae</taxon>
        <taxon>Aspergillus</taxon>
        <taxon>Aspergillus subgen. Circumdati</taxon>
    </lineage>
</organism>
<reference evidence="2" key="2">
    <citation type="submission" date="2016-02" db="EMBL/GenBank/DDBJ databases">
        <title>Genome sequencing of Aspergillus luchuensis NBRC 4314.</title>
        <authorList>
            <person name="Yamada O."/>
        </authorList>
    </citation>
    <scope>NUCLEOTIDE SEQUENCE [LARGE SCALE GENOMIC DNA]</scope>
    <source>
        <strain evidence="2">RIB 2604</strain>
    </source>
</reference>
<protein>
    <submittedName>
        <fullName evidence="1">Mitochondrial carrier protein</fullName>
    </submittedName>
</protein>
<reference evidence="1 2" key="1">
    <citation type="journal article" date="2016" name="DNA Res.">
        <title>Genome sequence of Aspergillus luchuensis NBRC 4314.</title>
        <authorList>
            <person name="Yamada O."/>
            <person name="Machida M."/>
            <person name="Hosoyama A."/>
            <person name="Goto M."/>
            <person name="Takahashi T."/>
            <person name="Futagami T."/>
            <person name="Yamagata Y."/>
            <person name="Takeuchi M."/>
            <person name="Kobayashi T."/>
            <person name="Koike H."/>
            <person name="Abe K."/>
            <person name="Asai K."/>
            <person name="Arita M."/>
            <person name="Fujita N."/>
            <person name="Fukuda K."/>
            <person name="Higa K."/>
            <person name="Horikawa H."/>
            <person name="Ishikawa T."/>
            <person name="Jinno K."/>
            <person name="Kato Y."/>
            <person name="Kirimura K."/>
            <person name="Mizutani O."/>
            <person name="Nakasone K."/>
            <person name="Sano M."/>
            <person name="Shiraishi Y."/>
            <person name="Tsukahara M."/>
            <person name="Gomi K."/>
        </authorList>
    </citation>
    <scope>NUCLEOTIDE SEQUENCE [LARGE SCALE GENOMIC DNA]</scope>
    <source>
        <strain evidence="1 2">RIB 2604</strain>
    </source>
</reference>
<dbReference type="Proteomes" id="UP000075230">
    <property type="component" value="Unassembled WGS sequence"/>
</dbReference>
<evidence type="ECO:0000313" key="1">
    <source>
        <dbReference type="EMBL" id="GAT27937.1"/>
    </source>
</evidence>
<name>A0A146FR16_ASPKA</name>
<evidence type="ECO:0000313" key="2">
    <source>
        <dbReference type="Proteomes" id="UP000075230"/>
    </source>
</evidence>
<dbReference type="AlphaFoldDB" id="A0A146FR16"/>
<sequence>MPPKSQQRAGVFSAMVKFRRVLASRNAENTLTGMSQYLEKFGQVREKCVPYLRK</sequence>
<comment type="caution">
    <text evidence="1">The sequence shown here is derived from an EMBL/GenBank/DDBJ whole genome shotgun (WGS) entry which is preliminary data.</text>
</comment>
<gene>
    <name evidence="1" type="ORF">RIB2604_02500110</name>
</gene>